<name>A0A919KRG1_9ACTN</name>
<comment type="caution">
    <text evidence="1">The sequence shown here is derived from an EMBL/GenBank/DDBJ whole genome shotgun (WGS) entry which is preliminary data.</text>
</comment>
<evidence type="ECO:0000313" key="1">
    <source>
        <dbReference type="EMBL" id="GHH69673.1"/>
    </source>
</evidence>
<organism evidence="1 2">
    <name type="scientific">Streptomyces sulfonofaciens</name>
    <dbReference type="NCBI Taxonomy" id="68272"/>
    <lineage>
        <taxon>Bacteria</taxon>
        <taxon>Bacillati</taxon>
        <taxon>Actinomycetota</taxon>
        <taxon>Actinomycetes</taxon>
        <taxon>Kitasatosporales</taxon>
        <taxon>Streptomycetaceae</taxon>
        <taxon>Streptomyces</taxon>
    </lineage>
</organism>
<evidence type="ECO:0000313" key="2">
    <source>
        <dbReference type="Proteomes" id="UP000603708"/>
    </source>
</evidence>
<gene>
    <name evidence="1" type="ORF">GCM10018793_02460</name>
</gene>
<dbReference type="EMBL" id="BNCD01000001">
    <property type="protein sequence ID" value="GHH69673.1"/>
    <property type="molecule type" value="Genomic_DNA"/>
</dbReference>
<keyword evidence="2" id="KW-1185">Reference proteome</keyword>
<sequence>MTGPGHTCVNDPQGAVHSGSGNQFVVTNWLIGANERLVRAGATRLRVVQEYRRRLAQCFVPPRHYGKAAERLNNPGAVVLLNGPSGSGRRAAATMLLEGAAAPGSRIEELPLRWEEDSLDASVGDCYLLDLSGVSDSEYPEAQRSLMHYGAITEQSGARLVAVLPAGQEWMLDRALSPLVVQLERPRGRAVFARCLRVNRVPFEPEQLDTEVLARMFSTSPMRELARLADLVVRARDSHQYGNGFEAWCVGAVAAVTDASDAVVRQLRDHRGGLDRALLLTAAMTSGAAAEAVLSGALRLLEVLRHERDDTPRLAQTGLGEQLRALAISRDGDGWVSFAQLDYDSAVRRHFWQNFPDLRPAFRDWVGRCMELSELRGEDRMRLVARFAEQALATGRPDDLCVLARRWTHPDAGGKLRPEAAAVLELGLSHDQYGSHLRSRVYGWVTAGPLPEDLARVLTDVCQQVMAATHPEQAVVRLRHLAVRQAGAEAAAARAAVLTLARGNRFLFRRLAMRLVNAGLSSPRNADILLDLLDPTDLRIQPPWREFTLGWRVVMNAMAAEVWTPVVQRWLSALEQRRGGNRVLHALLLAAAGDDLLLNRLYVATRAWAGQSPPGPPQVSPTRCRFREEIAERFCREIDLVQGVDEAGPGPDPQCTTESI</sequence>
<protein>
    <submittedName>
        <fullName evidence="1">Uncharacterized protein</fullName>
    </submittedName>
</protein>
<reference evidence="1" key="2">
    <citation type="submission" date="2020-09" db="EMBL/GenBank/DDBJ databases">
        <authorList>
            <person name="Sun Q."/>
            <person name="Ohkuma M."/>
        </authorList>
    </citation>
    <scope>NUCLEOTIDE SEQUENCE</scope>
    <source>
        <strain evidence="1">JCM 5069</strain>
    </source>
</reference>
<proteinExistence type="predicted"/>
<accession>A0A919KRG1</accession>
<dbReference type="Proteomes" id="UP000603708">
    <property type="component" value="Unassembled WGS sequence"/>
</dbReference>
<reference evidence="1" key="1">
    <citation type="journal article" date="2014" name="Int. J. Syst. Evol. Microbiol.">
        <title>Complete genome sequence of Corynebacterium casei LMG S-19264T (=DSM 44701T), isolated from a smear-ripened cheese.</title>
        <authorList>
            <consortium name="US DOE Joint Genome Institute (JGI-PGF)"/>
            <person name="Walter F."/>
            <person name="Albersmeier A."/>
            <person name="Kalinowski J."/>
            <person name="Ruckert C."/>
        </authorList>
    </citation>
    <scope>NUCLEOTIDE SEQUENCE</scope>
    <source>
        <strain evidence="1">JCM 5069</strain>
    </source>
</reference>
<dbReference type="AlphaFoldDB" id="A0A919KRG1"/>